<evidence type="ECO:0000256" key="4">
    <source>
        <dbReference type="ARBA" id="ARBA00022968"/>
    </source>
</evidence>
<organism evidence="10 11">
    <name type="scientific">Cannabis sativa</name>
    <name type="common">Hemp</name>
    <name type="synonym">Marijuana</name>
    <dbReference type="NCBI Taxonomy" id="3483"/>
    <lineage>
        <taxon>Eukaryota</taxon>
        <taxon>Viridiplantae</taxon>
        <taxon>Streptophyta</taxon>
        <taxon>Embryophyta</taxon>
        <taxon>Tracheophyta</taxon>
        <taxon>Spermatophyta</taxon>
        <taxon>Magnoliopsida</taxon>
        <taxon>eudicotyledons</taxon>
        <taxon>Gunneridae</taxon>
        <taxon>Pentapetalae</taxon>
        <taxon>rosids</taxon>
        <taxon>fabids</taxon>
        <taxon>Rosales</taxon>
        <taxon>Cannabaceae</taxon>
        <taxon>Cannabis</taxon>
    </lineage>
</organism>
<proteinExistence type="inferred from homology"/>
<accession>A0A803QJC1</accession>
<keyword evidence="6" id="KW-0472">Membrane</keyword>
<evidence type="ECO:0000313" key="11">
    <source>
        <dbReference type="Proteomes" id="UP000596661"/>
    </source>
</evidence>
<feature type="domain" description="Trichome birefringence-like C-terminal" evidence="8">
    <location>
        <begin position="120"/>
        <end position="391"/>
    </location>
</feature>
<evidence type="ECO:0000259" key="8">
    <source>
        <dbReference type="Pfam" id="PF13839"/>
    </source>
</evidence>
<dbReference type="PANTHER" id="PTHR32285:SF38">
    <property type="entry name" value="OS01G0614300 PROTEIN"/>
    <property type="match status" value="1"/>
</dbReference>
<evidence type="ECO:0000313" key="10">
    <source>
        <dbReference type="EnsemblPlants" id="cds.evm.model.10.1320"/>
    </source>
</evidence>
<evidence type="ECO:0000256" key="1">
    <source>
        <dbReference type="ARBA" id="ARBA00004167"/>
    </source>
</evidence>
<name>A0A803QJC1_CANSA</name>
<feature type="region of interest" description="Disordered" evidence="7">
    <location>
        <begin position="28"/>
        <end position="62"/>
    </location>
</feature>
<dbReference type="Pfam" id="PF13839">
    <property type="entry name" value="PC-Esterase"/>
    <property type="match status" value="1"/>
</dbReference>
<dbReference type="Proteomes" id="UP000596661">
    <property type="component" value="Unassembled WGS sequence"/>
</dbReference>
<feature type="compositionally biased region" description="Polar residues" evidence="7">
    <location>
        <begin position="49"/>
        <end position="60"/>
    </location>
</feature>
<evidence type="ECO:0000259" key="9">
    <source>
        <dbReference type="Pfam" id="PF14416"/>
    </source>
</evidence>
<dbReference type="EMBL" id="UZAU01000821">
    <property type="status" value="NOT_ANNOTATED_CDS"/>
    <property type="molecule type" value="Genomic_DNA"/>
</dbReference>
<evidence type="ECO:0000256" key="6">
    <source>
        <dbReference type="ARBA" id="ARBA00023136"/>
    </source>
</evidence>
<dbReference type="GO" id="GO:0016020">
    <property type="term" value="C:membrane"/>
    <property type="evidence" value="ECO:0007669"/>
    <property type="project" value="UniProtKB-SubCell"/>
</dbReference>
<keyword evidence="5" id="KW-1133">Transmembrane helix</keyword>
<keyword evidence="11" id="KW-1185">Reference proteome</keyword>
<dbReference type="InterPro" id="IPR029962">
    <property type="entry name" value="TBL"/>
</dbReference>
<evidence type="ECO:0000256" key="2">
    <source>
        <dbReference type="ARBA" id="ARBA00007727"/>
    </source>
</evidence>
<reference evidence="10" key="1">
    <citation type="submission" date="2021-03" db="UniProtKB">
        <authorList>
            <consortium name="EnsemblPlants"/>
        </authorList>
    </citation>
    <scope>IDENTIFICATION</scope>
</reference>
<dbReference type="Pfam" id="PF14416">
    <property type="entry name" value="PMR5N"/>
    <property type="match status" value="1"/>
</dbReference>
<dbReference type="EnsemblPlants" id="evm.model.10.1320">
    <property type="protein sequence ID" value="cds.evm.model.10.1320"/>
    <property type="gene ID" value="evm.TU.10.1320"/>
</dbReference>
<evidence type="ECO:0000256" key="5">
    <source>
        <dbReference type="ARBA" id="ARBA00022989"/>
    </source>
</evidence>
<feature type="compositionally biased region" description="Polar residues" evidence="7">
    <location>
        <begin position="28"/>
        <end position="38"/>
    </location>
</feature>
<keyword evidence="3" id="KW-0812">Transmembrane</keyword>
<evidence type="ECO:0008006" key="12">
    <source>
        <dbReference type="Google" id="ProtNLM"/>
    </source>
</evidence>
<evidence type="ECO:0000256" key="7">
    <source>
        <dbReference type="SAM" id="MobiDB-lite"/>
    </source>
</evidence>
<dbReference type="Gramene" id="evm.model.10.1320">
    <property type="protein sequence ID" value="cds.evm.model.10.1320"/>
    <property type="gene ID" value="evm.TU.10.1320"/>
</dbReference>
<evidence type="ECO:0000256" key="3">
    <source>
        <dbReference type="ARBA" id="ARBA00022692"/>
    </source>
</evidence>
<keyword evidence="4" id="KW-0735">Signal-anchor</keyword>
<dbReference type="InterPro" id="IPR025846">
    <property type="entry name" value="TBL_N"/>
</dbReference>
<protein>
    <recommendedName>
        <fullName evidence="12">Trichome birefringence-like N-terminal domain-containing protein</fullName>
    </recommendedName>
</protein>
<sequence>MSLSPPLAPNASSHTNTSTLPLLEISRSVGNNNEQGSSSDKREEHLSRSIGNNNNEQFSSSDEREHCNMFEGKWIYDPQGSPLYDNSRCRFLSEQVSCRRNGRSDHEYEKWSWQPKGCNLPKFNGTQVLEKLRGKRVIIVGDSLNRNHWESLACLLYSSLPPSQAYVSHGSSSYKVFRAKEYNCTVEFYWSPYLVYTEVNKTSGERSLRLDKLSDSTKWKGADVMVFNTGHWWDHGGKHRVKNMSKTWKQMEEEGEFELQMAMETWSRWVDTNVDATKTRVFFRSISPEHKGKVFCYNQTQPIMDDSYLPPYPKRIVEIVERAILTMKTPVTYLNITYLSGTRKDAHPSIYKAKQGMKLMESQHKKPETFADCSHWCLPGVPDTWNRLLLAILLETPDSTS</sequence>
<dbReference type="GO" id="GO:0005794">
    <property type="term" value="C:Golgi apparatus"/>
    <property type="evidence" value="ECO:0007669"/>
    <property type="project" value="TreeGrafter"/>
</dbReference>
<dbReference type="OMA" id="IAMKTWA"/>
<dbReference type="PANTHER" id="PTHR32285">
    <property type="entry name" value="PROTEIN TRICHOME BIREFRINGENCE-LIKE 9-RELATED"/>
    <property type="match status" value="1"/>
</dbReference>
<comment type="subcellular location">
    <subcellularLocation>
        <location evidence="1">Membrane</location>
        <topology evidence="1">Single-pass membrane protein</topology>
    </subcellularLocation>
</comment>
<dbReference type="InterPro" id="IPR026057">
    <property type="entry name" value="TBL_C"/>
</dbReference>
<dbReference type="AlphaFoldDB" id="A0A803QJC1"/>
<dbReference type="GO" id="GO:0016413">
    <property type="term" value="F:O-acetyltransferase activity"/>
    <property type="evidence" value="ECO:0007669"/>
    <property type="project" value="InterPro"/>
</dbReference>
<comment type="similarity">
    <text evidence="2">Belongs to the PC-esterase family. TBL subfamily.</text>
</comment>
<feature type="domain" description="Trichome birefringence-like N-terminal" evidence="9">
    <location>
        <begin position="66"/>
        <end position="119"/>
    </location>
</feature>